<dbReference type="CDD" id="cd00063">
    <property type="entry name" value="FN3"/>
    <property type="match status" value="1"/>
</dbReference>
<dbReference type="SMART" id="SM00060">
    <property type="entry name" value="FN3"/>
    <property type="match status" value="3"/>
</dbReference>
<evidence type="ECO:0000259" key="1">
    <source>
        <dbReference type="SMART" id="SM00060"/>
    </source>
</evidence>
<dbReference type="AlphaFoldDB" id="A0A0F9RNS9"/>
<gene>
    <name evidence="2" type="ORF">LCGC14_0622180</name>
</gene>
<dbReference type="InterPro" id="IPR036116">
    <property type="entry name" value="FN3_sf"/>
</dbReference>
<dbReference type="InterPro" id="IPR003961">
    <property type="entry name" value="FN3_dom"/>
</dbReference>
<evidence type="ECO:0000313" key="2">
    <source>
        <dbReference type="EMBL" id="KKN51477.1"/>
    </source>
</evidence>
<protein>
    <recommendedName>
        <fullName evidence="1">Fibronectin type-III domain-containing protein</fullName>
    </recommendedName>
</protein>
<proteinExistence type="predicted"/>
<feature type="domain" description="Fibronectin type-III" evidence="1">
    <location>
        <begin position="97"/>
        <end position="173"/>
    </location>
</feature>
<feature type="domain" description="Fibronectin type-III" evidence="1">
    <location>
        <begin position="3"/>
        <end position="79"/>
    </location>
</feature>
<name>A0A0F9RNS9_9ZZZZ</name>
<organism evidence="2">
    <name type="scientific">marine sediment metagenome</name>
    <dbReference type="NCBI Taxonomy" id="412755"/>
    <lineage>
        <taxon>unclassified sequences</taxon>
        <taxon>metagenomes</taxon>
        <taxon>ecological metagenomes</taxon>
    </lineage>
</organism>
<comment type="caution">
    <text evidence="2">The sequence shown here is derived from an EMBL/GenBank/DDBJ whole genome shotgun (WGS) entry which is preliminary data.</text>
</comment>
<dbReference type="SUPFAM" id="SSF49265">
    <property type="entry name" value="Fibronectin type III"/>
    <property type="match status" value="1"/>
</dbReference>
<accession>A0A0F9RNS9</accession>
<dbReference type="EMBL" id="LAZR01001062">
    <property type="protein sequence ID" value="KKN51477.1"/>
    <property type="molecule type" value="Genomic_DNA"/>
</dbReference>
<sequence length="473" mass="50708">MALPAPTGITITSLGSTAVSIAWGFSPANQGQIAGFKVTLDGNVVASRSKSLRVYGYSSLTANHFNYVVGVYAYKSGQSDSAEVTTGTGTYQLCLKPGAGTVEFTVTGDDWTRNIEWTAGGPHDGSFQYEWGIDELGRTGFVAGTFATVLIEELPANTQITPWVRAINSSGEATEKVTGNPITTTSATAPADLVGTISSRSSSTMTLGWTGTTDQLKRVGATVDGSTLYMWPHNSNVTFVALTPDTDQNVSMVAETDGTISQPTEGDYTDVDDPPGVHLSASDELQLGDTFNPVTTNYTITAFGGFNESGTKSSLDGTVVTWNRATYPLMLITIEANGVNGSARSVVYPFYAPDALHDYSMANGFVEIVDDYQNNRETPAEMLLEAFGRRCPWTNFAGDDINIVLEKLRSPLSVMAIAAVRADPGYQKITYMEYTLQQFGFDLLIIETLQRVFRTIPEGSVCVENTVLISQGG</sequence>
<feature type="domain" description="Fibronectin type-III" evidence="1">
    <location>
        <begin position="187"/>
        <end position="261"/>
    </location>
</feature>
<reference evidence="2" key="1">
    <citation type="journal article" date="2015" name="Nature">
        <title>Complex archaea that bridge the gap between prokaryotes and eukaryotes.</title>
        <authorList>
            <person name="Spang A."/>
            <person name="Saw J.H."/>
            <person name="Jorgensen S.L."/>
            <person name="Zaremba-Niedzwiedzka K."/>
            <person name="Martijn J."/>
            <person name="Lind A.E."/>
            <person name="van Eijk R."/>
            <person name="Schleper C."/>
            <person name="Guy L."/>
            <person name="Ettema T.J."/>
        </authorList>
    </citation>
    <scope>NUCLEOTIDE SEQUENCE</scope>
</reference>